<dbReference type="AlphaFoldDB" id="A0A0F8ZHQ5"/>
<evidence type="ECO:0000313" key="1">
    <source>
        <dbReference type="EMBL" id="KKK59501.1"/>
    </source>
</evidence>
<gene>
    <name evidence="1" type="ORF">LCGC14_3033770</name>
</gene>
<name>A0A0F8ZHQ5_9ZZZZ</name>
<protein>
    <submittedName>
        <fullName evidence="1">Uncharacterized protein</fullName>
    </submittedName>
</protein>
<accession>A0A0F8ZHQ5</accession>
<comment type="caution">
    <text evidence="1">The sequence shown here is derived from an EMBL/GenBank/DDBJ whole genome shotgun (WGS) entry which is preliminary data.</text>
</comment>
<organism evidence="1">
    <name type="scientific">marine sediment metagenome</name>
    <dbReference type="NCBI Taxonomy" id="412755"/>
    <lineage>
        <taxon>unclassified sequences</taxon>
        <taxon>metagenomes</taxon>
        <taxon>ecological metagenomes</taxon>
    </lineage>
</organism>
<dbReference type="EMBL" id="LAZR01063448">
    <property type="protein sequence ID" value="KKK59501.1"/>
    <property type="molecule type" value="Genomic_DNA"/>
</dbReference>
<feature type="non-terminal residue" evidence="1">
    <location>
        <position position="1"/>
    </location>
</feature>
<proteinExistence type="predicted"/>
<sequence length="227" mass="26782">EYKELVQSIETSLIERFHIGDRRFMTDNLEEFLPVRKYYPNQTAIKVCFNYDEDLVKFWEDKKQESFSKSMKYTDQVGPLTGFFNYLFFDKRCTRMRIMNVLKQVEDSTASEAVSGKKMVHYIFESEVAYLGFNNTNQHTEYLMNGYLEKGNLLDIIYGENIYYQLAHDAESNIKVPYAARIEGIISRPKKKNKLDRKSACQNTCFLLSNLFNAMSIFLLKIYIMKL</sequence>
<reference evidence="1" key="1">
    <citation type="journal article" date="2015" name="Nature">
        <title>Complex archaea that bridge the gap between prokaryotes and eukaryotes.</title>
        <authorList>
            <person name="Spang A."/>
            <person name="Saw J.H."/>
            <person name="Jorgensen S.L."/>
            <person name="Zaremba-Niedzwiedzka K."/>
            <person name="Martijn J."/>
            <person name="Lind A.E."/>
            <person name="van Eijk R."/>
            <person name="Schleper C."/>
            <person name="Guy L."/>
            <person name="Ettema T.J."/>
        </authorList>
    </citation>
    <scope>NUCLEOTIDE SEQUENCE</scope>
</reference>